<feature type="compositionally biased region" description="Basic residues" evidence="1">
    <location>
        <begin position="725"/>
        <end position="734"/>
    </location>
</feature>
<feature type="compositionally biased region" description="Basic and acidic residues" evidence="1">
    <location>
        <begin position="585"/>
        <end position="594"/>
    </location>
</feature>
<feature type="region of interest" description="Disordered" evidence="1">
    <location>
        <begin position="947"/>
        <end position="974"/>
    </location>
</feature>
<dbReference type="HOGENOM" id="CLU_002983_1_0_1"/>
<feature type="compositionally biased region" description="Low complexity" evidence="1">
    <location>
        <begin position="765"/>
        <end position="778"/>
    </location>
</feature>
<feature type="compositionally biased region" description="Basic and acidic residues" evidence="1">
    <location>
        <begin position="965"/>
        <end position="974"/>
    </location>
</feature>
<feature type="compositionally biased region" description="Polar residues" evidence="1">
    <location>
        <begin position="696"/>
        <end position="715"/>
    </location>
</feature>
<feature type="region of interest" description="Disordered" evidence="1">
    <location>
        <begin position="1"/>
        <end position="39"/>
    </location>
</feature>
<reference evidence="2 3" key="1">
    <citation type="journal article" date="2014" name="BMC Genomics">
        <title>Comparative genome sequencing reveals chemotype-specific gene clusters in the toxigenic black mold Stachybotrys.</title>
        <authorList>
            <person name="Semeiks J."/>
            <person name="Borek D."/>
            <person name="Otwinowski Z."/>
            <person name="Grishin N.V."/>
        </authorList>
    </citation>
    <scope>NUCLEOTIDE SEQUENCE [LARGE SCALE GENOMIC DNA]</scope>
    <source>
        <strain evidence="2 3">IBT 40285</strain>
    </source>
</reference>
<evidence type="ECO:0000313" key="2">
    <source>
        <dbReference type="EMBL" id="KFA67891.1"/>
    </source>
</evidence>
<gene>
    <name evidence="2" type="ORF">S40285_04083</name>
</gene>
<dbReference type="InParanoid" id="A0A084QVA6"/>
<feature type="region of interest" description="Disordered" evidence="1">
    <location>
        <begin position="1196"/>
        <end position="1251"/>
    </location>
</feature>
<protein>
    <recommendedName>
        <fullName evidence="4">Flo11</fullName>
    </recommendedName>
</protein>
<evidence type="ECO:0008006" key="4">
    <source>
        <dbReference type="Google" id="ProtNLM"/>
    </source>
</evidence>
<feature type="compositionally biased region" description="Low complexity" evidence="1">
    <location>
        <begin position="1149"/>
        <end position="1160"/>
    </location>
</feature>
<name>A0A084QVA6_STAC4</name>
<feature type="compositionally biased region" description="Polar residues" evidence="1">
    <location>
        <begin position="512"/>
        <end position="525"/>
    </location>
</feature>
<dbReference type="EMBL" id="KL660079">
    <property type="protein sequence ID" value="KFA67891.1"/>
    <property type="molecule type" value="Genomic_DNA"/>
</dbReference>
<evidence type="ECO:0000256" key="1">
    <source>
        <dbReference type="SAM" id="MobiDB-lite"/>
    </source>
</evidence>
<accession>A0A084QVA6</accession>
<dbReference type="AlphaFoldDB" id="A0A084QVA6"/>
<dbReference type="OrthoDB" id="5382203at2759"/>
<feature type="region of interest" description="Disordered" evidence="1">
    <location>
        <begin position="382"/>
        <end position="525"/>
    </location>
</feature>
<feature type="compositionally biased region" description="Low complexity" evidence="1">
    <location>
        <begin position="621"/>
        <end position="633"/>
    </location>
</feature>
<feature type="region of interest" description="Disordered" evidence="1">
    <location>
        <begin position="826"/>
        <end position="860"/>
    </location>
</feature>
<feature type="region of interest" description="Disordered" evidence="1">
    <location>
        <begin position="540"/>
        <end position="662"/>
    </location>
</feature>
<dbReference type="STRING" id="1283841.A0A084QVA6"/>
<feature type="region of interest" description="Disordered" evidence="1">
    <location>
        <begin position="1026"/>
        <end position="1183"/>
    </location>
</feature>
<feature type="compositionally biased region" description="Polar residues" evidence="1">
    <location>
        <begin position="1030"/>
        <end position="1053"/>
    </location>
</feature>
<keyword evidence="3" id="KW-1185">Reference proteome</keyword>
<feature type="compositionally biased region" description="Polar residues" evidence="1">
    <location>
        <begin position="540"/>
        <end position="551"/>
    </location>
</feature>
<proteinExistence type="predicted"/>
<dbReference type="OMA" id="ETIHYTL"/>
<dbReference type="Proteomes" id="UP000028524">
    <property type="component" value="Unassembled WGS sequence"/>
</dbReference>
<feature type="compositionally biased region" description="Polar residues" evidence="1">
    <location>
        <begin position="1161"/>
        <end position="1173"/>
    </location>
</feature>
<feature type="compositionally biased region" description="Polar residues" evidence="1">
    <location>
        <begin position="599"/>
        <end position="609"/>
    </location>
</feature>
<feature type="region of interest" description="Disordered" evidence="1">
    <location>
        <begin position="322"/>
        <end position="345"/>
    </location>
</feature>
<feature type="region of interest" description="Disordered" evidence="1">
    <location>
        <begin position="678"/>
        <end position="797"/>
    </location>
</feature>
<organism evidence="2 3">
    <name type="scientific">Stachybotrys chlorohalonatus (strain IBT 40285)</name>
    <dbReference type="NCBI Taxonomy" id="1283841"/>
    <lineage>
        <taxon>Eukaryota</taxon>
        <taxon>Fungi</taxon>
        <taxon>Dikarya</taxon>
        <taxon>Ascomycota</taxon>
        <taxon>Pezizomycotina</taxon>
        <taxon>Sordariomycetes</taxon>
        <taxon>Hypocreomycetidae</taxon>
        <taxon>Hypocreales</taxon>
        <taxon>Stachybotryaceae</taxon>
        <taxon>Stachybotrys</taxon>
    </lineage>
</organism>
<feature type="compositionally biased region" description="Polar residues" evidence="1">
    <location>
        <begin position="28"/>
        <end position="38"/>
    </location>
</feature>
<sequence>MASSAADVSATMSRPPSGIFISPRPMRSRTQSISSDRPSTIGHGLMSPPLSVSPDPAFIAASAASQIVTNDHDSHADMWYDDNGIEPSGDAALVSPGALVLVNNFLDQLLFNFLQVARATTLSALRPAVSEVLKPKLAKDAINNADEELCEYLGGADEDDYAAPVDPVSPRDWDLELAWKRTRLRCMVYSSLGDMEEEDEDLYMEKENLEIGVDDHVSTISPAVAIFLTSVLEYMGELTLTVAGQAAYQRIRHKFEKEMKEGVRSPSDVSERIVLEDVDMERVALDRTLGRLWRGWKKKIRSPTIDFGNAAISRHFSAHGRQDGITVDTPAHKPAFGDASPEPTRPAELARDSIAEDVSPADIALPQGLNDVAEIEVPGLVIHSDDEDDESGEKPDTLRRPRSLHLRRDGTAECPGVPRPAAANTRRSSSVPSRRRISQFYPTEAAPITDSAEPRTTGPDSAAEPVIDQRSPVEAKPAEPLEAFQQKTGPVDRRRSSILPHTLISDSVAAGSDTNTTGQARTQNGVATYEKAEIMTSSRVSIAGSSSTSLSEMGRPFSIKRSSSVHSARIIDVAGPRSPTISRDPSLDPKERVRPVSLSRASSVSTPSNPEDIRRPRALEPVPRTSSLPSSRSPIDRVRPSLQNAQTISESEEEDSAATSPLDVNVRAMAMQPSWAPINYKDPASPAPPTDLVYSAATSTPRPTGPSLQIIQSVNEEPPEIPRKAPGHVNRHSSRKDSLGPPPAEESMTLDSDEETTLPLQSNVPSRQTHTSSSSTPPATNRLKAIRTSEDNVSSRAEDVARNFEELIQSNQTITYTLTPENMRDIDSKRSLDSPVVTKSWKNEDGRSHGRSRSSSAVNEIKRSPMPLAMHPVSEELVSPTGAVSRSPVAAPQTLTRAASQRAARDARAGGESTADFAAFLKSTGPPGEKLLPSIRTANNGMASAAYGGSEARRLPTHSSRSRYQPRDAAVDTRGDSSDLIDFIRNGPPSAANNPRIPRHVAPFRTTMDSDQLAAVVAGKPMEASIPEVRTSQASTSITDASMHSSANSTSALIKSKASPMPSNMGFDDEDMMPKRKTRRVRDPYAIDYSDEEMDEGSFSPVAKPPAKEESLAEFLRNYAPPPEPERPPQKLPKKKASAPSLIGRFTRSSSSSNNAAAAAQVTSPTDSRSLSSRGGIKGHIPIQVNMPAGYDKYGRTVDVGSSRPRMAASSKSTGKVPTKKYEAREAVSSNSRTADLASFLRDSGPPHAEVDARAHSPIHYEEPGGLAKVFGRRRKTPLY</sequence>
<evidence type="ECO:0000313" key="3">
    <source>
        <dbReference type="Proteomes" id="UP000028524"/>
    </source>
</evidence>